<comment type="caution">
    <text evidence="5">The sequence shown here is derived from an EMBL/GenBank/DDBJ whole genome shotgun (WGS) entry which is preliminary data.</text>
</comment>
<reference evidence="5 6" key="1">
    <citation type="journal article" date="2023" name="G3 (Bethesda)">
        <title>A chromosome-length genome assembly and annotation of blackberry (Rubus argutus, cv. 'Hillquist').</title>
        <authorList>
            <person name="Bruna T."/>
            <person name="Aryal R."/>
            <person name="Dudchenko O."/>
            <person name="Sargent D.J."/>
            <person name="Mead D."/>
            <person name="Buti M."/>
            <person name="Cavallini A."/>
            <person name="Hytonen T."/>
            <person name="Andres J."/>
            <person name="Pham M."/>
            <person name="Weisz D."/>
            <person name="Mascagni F."/>
            <person name="Usai G."/>
            <person name="Natali L."/>
            <person name="Bassil N."/>
            <person name="Fernandez G.E."/>
            <person name="Lomsadze A."/>
            <person name="Armour M."/>
            <person name="Olukolu B."/>
            <person name="Poorten T."/>
            <person name="Britton C."/>
            <person name="Davik J."/>
            <person name="Ashrafi H."/>
            <person name="Aiden E.L."/>
            <person name="Borodovsky M."/>
            <person name="Worthington M."/>
        </authorList>
    </citation>
    <scope>NUCLEOTIDE SEQUENCE [LARGE SCALE GENOMIC DNA]</scope>
    <source>
        <strain evidence="5">PI 553951</strain>
    </source>
</reference>
<organism evidence="5 6">
    <name type="scientific">Rubus argutus</name>
    <name type="common">Southern blackberry</name>
    <dbReference type="NCBI Taxonomy" id="59490"/>
    <lineage>
        <taxon>Eukaryota</taxon>
        <taxon>Viridiplantae</taxon>
        <taxon>Streptophyta</taxon>
        <taxon>Embryophyta</taxon>
        <taxon>Tracheophyta</taxon>
        <taxon>Spermatophyta</taxon>
        <taxon>Magnoliopsida</taxon>
        <taxon>eudicotyledons</taxon>
        <taxon>Gunneridae</taxon>
        <taxon>Pentapetalae</taxon>
        <taxon>rosids</taxon>
        <taxon>fabids</taxon>
        <taxon>Rosales</taxon>
        <taxon>Rosaceae</taxon>
        <taxon>Rosoideae</taxon>
        <taxon>Rosoideae incertae sedis</taxon>
        <taxon>Rubus</taxon>
    </lineage>
</organism>
<name>A0AAW1Y7R9_RUBAR</name>
<dbReference type="InterPro" id="IPR011990">
    <property type="entry name" value="TPR-like_helical_dom_sf"/>
</dbReference>
<dbReference type="PROSITE" id="PS51375">
    <property type="entry name" value="PPR"/>
    <property type="match status" value="1"/>
</dbReference>
<evidence type="ECO:0000256" key="3">
    <source>
        <dbReference type="PROSITE-ProRule" id="PRU00708"/>
    </source>
</evidence>
<feature type="compositionally biased region" description="Low complexity" evidence="4">
    <location>
        <begin position="22"/>
        <end position="54"/>
    </location>
</feature>
<proteinExistence type="inferred from homology"/>
<dbReference type="EMBL" id="JBEDUW010000002">
    <property type="protein sequence ID" value="KAK9945181.1"/>
    <property type="molecule type" value="Genomic_DNA"/>
</dbReference>
<evidence type="ECO:0000256" key="2">
    <source>
        <dbReference type="ARBA" id="ARBA00022737"/>
    </source>
</evidence>
<protein>
    <recommendedName>
        <fullName evidence="7">Pentatricopeptide repeat-containing protein</fullName>
    </recommendedName>
</protein>
<dbReference type="NCBIfam" id="TIGR00756">
    <property type="entry name" value="PPR"/>
    <property type="match status" value="2"/>
</dbReference>
<dbReference type="AlphaFoldDB" id="A0AAW1Y7R9"/>
<dbReference type="Gene3D" id="1.25.40.10">
    <property type="entry name" value="Tetratricopeptide repeat domain"/>
    <property type="match status" value="1"/>
</dbReference>
<keyword evidence="6" id="KW-1185">Reference proteome</keyword>
<feature type="compositionally biased region" description="Polar residues" evidence="4">
    <location>
        <begin position="1"/>
        <end position="21"/>
    </location>
</feature>
<gene>
    <name evidence="5" type="ORF">M0R45_010709</name>
</gene>
<evidence type="ECO:0000313" key="5">
    <source>
        <dbReference type="EMBL" id="KAK9945181.1"/>
    </source>
</evidence>
<dbReference type="InterPro" id="IPR002885">
    <property type="entry name" value="PPR_rpt"/>
</dbReference>
<dbReference type="Pfam" id="PF13041">
    <property type="entry name" value="PPR_2"/>
    <property type="match status" value="1"/>
</dbReference>
<dbReference type="Proteomes" id="UP001457282">
    <property type="component" value="Unassembled WGS sequence"/>
</dbReference>
<evidence type="ECO:0008006" key="7">
    <source>
        <dbReference type="Google" id="ProtNLM"/>
    </source>
</evidence>
<evidence type="ECO:0000256" key="1">
    <source>
        <dbReference type="ARBA" id="ARBA00007626"/>
    </source>
</evidence>
<evidence type="ECO:0000313" key="6">
    <source>
        <dbReference type="Proteomes" id="UP001457282"/>
    </source>
</evidence>
<feature type="region of interest" description="Disordered" evidence="4">
    <location>
        <begin position="1"/>
        <end position="56"/>
    </location>
</feature>
<accession>A0AAW1Y7R9</accession>
<dbReference type="Pfam" id="PF01535">
    <property type="entry name" value="PPR"/>
    <property type="match status" value="1"/>
</dbReference>
<dbReference type="PANTHER" id="PTHR47941">
    <property type="entry name" value="PENTATRICOPEPTIDE REPEAT-CONTAINING PROTEIN 3, MITOCHONDRIAL"/>
    <property type="match status" value="1"/>
</dbReference>
<evidence type="ECO:0000256" key="4">
    <source>
        <dbReference type="SAM" id="MobiDB-lite"/>
    </source>
</evidence>
<sequence length="250" mass="27287">MSSSARTASKSKLFTNPETPTSSNSKISSKLSSIFTNQVSDTPTPTSSNPTTSPKIPLEKFLHTSCKSGNITLNEALHYFDHMIHMQTPPPMSSFNRLLGGVVKRLCMVKRVDEATRLFGKMTKFRCQPSMITYGTLITGLCRMGKTDVALKLHEEMPSGNGVDCKPNTVTFTSLIQGLCAEDRIDEATRTGKTDVALRLHEEMANENGGYGVDFNEKTCDLCSNRTLAKQATVQHNGDDDAGGKCLRAV</sequence>
<feature type="repeat" description="PPR" evidence="3">
    <location>
        <begin position="130"/>
        <end position="164"/>
    </location>
</feature>
<comment type="similarity">
    <text evidence="1">Belongs to the PPR family. P subfamily.</text>
</comment>
<keyword evidence="2" id="KW-0677">Repeat</keyword>